<dbReference type="PANTHER" id="PTHR43080:SF30">
    <property type="entry name" value="CYCLIC DI-AMP RECEPTOR B"/>
    <property type="match status" value="1"/>
</dbReference>
<name>A0A263BX96_9BACI</name>
<dbReference type="Pfam" id="PF00571">
    <property type="entry name" value="CBS"/>
    <property type="match status" value="2"/>
</dbReference>
<dbReference type="InterPro" id="IPR000644">
    <property type="entry name" value="CBS_dom"/>
</dbReference>
<dbReference type="EMBL" id="NPIA01000001">
    <property type="protein sequence ID" value="OZM58381.1"/>
    <property type="molecule type" value="Genomic_DNA"/>
</dbReference>
<gene>
    <name evidence="4" type="ORF">CIB95_02080</name>
</gene>
<keyword evidence="1 2" id="KW-0129">CBS domain</keyword>
<evidence type="ECO:0000313" key="4">
    <source>
        <dbReference type="EMBL" id="OZM58381.1"/>
    </source>
</evidence>
<feature type="domain" description="CBS" evidence="3">
    <location>
        <begin position="18"/>
        <end position="78"/>
    </location>
</feature>
<dbReference type="RefSeq" id="WP_094921181.1">
    <property type="nucleotide sequence ID" value="NZ_NPIA01000001.1"/>
</dbReference>
<dbReference type="InterPro" id="IPR046342">
    <property type="entry name" value="CBS_dom_sf"/>
</dbReference>
<dbReference type="Proteomes" id="UP000217083">
    <property type="component" value="Unassembled WGS sequence"/>
</dbReference>
<dbReference type="CDD" id="cd04643">
    <property type="entry name" value="CBS_pair_bac"/>
    <property type="match status" value="1"/>
</dbReference>
<comment type="caution">
    <text evidence="4">The sequence shown here is derived from an EMBL/GenBank/DDBJ whole genome shotgun (WGS) entry which is preliminary data.</text>
</comment>
<evidence type="ECO:0000313" key="5">
    <source>
        <dbReference type="Proteomes" id="UP000217083"/>
    </source>
</evidence>
<evidence type="ECO:0000256" key="2">
    <source>
        <dbReference type="PROSITE-ProRule" id="PRU00703"/>
    </source>
</evidence>
<evidence type="ECO:0000259" key="3">
    <source>
        <dbReference type="PROSITE" id="PS51371"/>
    </source>
</evidence>
<dbReference type="AlphaFoldDB" id="A0A263BX96"/>
<evidence type="ECO:0000256" key="1">
    <source>
        <dbReference type="ARBA" id="ARBA00023122"/>
    </source>
</evidence>
<organism evidence="4 5">
    <name type="scientific">Lottiidibacillus patelloidae</name>
    <dbReference type="NCBI Taxonomy" id="2670334"/>
    <lineage>
        <taxon>Bacteria</taxon>
        <taxon>Bacillati</taxon>
        <taxon>Bacillota</taxon>
        <taxon>Bacilli</taxon>
        <taxon>Bacillales</taxon>
        <taxon>Bacillaceae</taxon>
        <taxon>Lottiidibacillus</taxon>
    </lineage>
</organism>
<dbReference type="InterPro" id="IPR048125">
    <property type="entry name" value="CBS_CbpB"/>
</dbReference>
<dbReference type="SUPFAM" id="SSF54631">
    <property type="entry name" value="CBS-domain pair"/>
    <property type="match status" value="1"/>
</dbReference>
<accession>A0A263BX96</accession>
<dbReference type="PROSITE" id="PS51371">
    <property type="entry name" value="CBS"/>
    <property type="match status" value="1"/>
</dbReference>
<dbReference type="PANTHER" id="PTHR43080">
    <property type="entry name" value="CBS DOMAIN-CONTAINING PROTEIN CBSX3, MITOCHONDRIAL"/>
    <property type="match status" value="1"/>
</dbReference>
<dbReference type="InterPro" id="IPR051257">
    <property type="entry name" value="Diverse_CBS-Domain"/>
</dbReference>
<keyword evidence="5" id="KW-1185">Reference proteome</keyword>
<reference evidence="5" key="1">
    <citation type="submission" date="2017-08" db="EMBL/GenBank/DDBJ databases">
        <authorList>
            <person name="Huang Z."/>
        </authorList>
    </citation>
    <scope>NUCLEOTIDE SEQUENCE [LARGE SCALE GENOMIC DNA]</scope>
    <source>
        <strain evidence="5">SA5d-4</strain>
    </source>
</reference>
<reference evidence="4 5" key="2">
    <citation type="submission" date="2017-09" db="EMBL/GenBank/DDBJ databases">
        <title>Bacillus patelloidae sp. nov., isolated from the intestinal tract of a marine limpet.</title>
        <authorList>
            <person name="Liu R."/>
            <person name="Dong C."/>
            <person name="Shao Z."/>
        </authorList>
    </citation>
    <scope>NUCLEOTIDE SEQUENCE [LARGE SCALE GENOMIC DNA]</scope>
    <source>
        <strain evidence="4 5">SA5d-4</strain>
    </source>
</reference>
<protein>
    <recommendedName>
        <fullName evidence="3">CBS domain-containing protein</fullName>
    </recommendedName>
</protein>
<dbReference type="Gene3D" id="3.10.580.10">
    <property type="entry name" value="CBS-domain"/>
    <property type="match status" value="1"/>
</dbReference>
<proteinExistence type="predicted"/>
<dbReference type="NCBIfam" id="NF041630">
    <property type="entry name" value="CBS_CbpB"/>
    <property type="match status" value="1"/>
</dbReference>
<sequence>MDISQFPDFLRTELNDLIIPGERVAHVQLGNPIEHALLVLIKSGYSAIPVLDTQFKLHGLISKSMILDSILGIERIEFEKLSDYKVEDVMNKEIPTLKNTDMFVKGLSLSVDHPFLCVEDEDGFFIGILTRRAILKLVTQYVKQYNQKKKPVDF</sequence>